<evidence type="ECO:0000313" key="2">
    <source>
        <dbReference type="Proteomes" id="UP000178198"/>
    </source>
</evidence>
<accession>A0A1D9PCW8</accession>
<dbReference type="STRING" id="1306519.BIW12_11240"/>
<reference evidence="1 2" key="1">
    <citation type="submission" date="2016-10" db="EMBL/GenBank/DDBJ databases">
        <title>Complete Genome Sequence of Flavobacterium sp. PK15.</title>
        <authorList>
            <person name="Ekwe A."/>
            <person name="Kim S.B."/>
        </authorList>
    </citation>
    <scope>NUCLEOTIDE SEQUENCE [LARGE SCALE GENOMIC DNA]</scope>
    <source>
        <strain evidence="1 2">PK15</strain>
    </source>
</reference>
<organism evidence="1 2">
    <name type="scientific">Flavobacterium commune</name>
    <dbReference type="NCBI Taxonomy" id="1306519"/>
    <lineage>
        <taxon>Bacteria</taxon>
        <taxon>Pseudomonadati</taxon>
        <taxon>Bacteroidota</taxon>
        <taxon>Flavobacteriia</taxon>
        <taxon>Flavobacteriales</taxon>
        <taxon>Flavobacteriaceae</taxon>
        <taxon>Flavobacterium</taxon>
    </lineage>
</organism>
<sequence length="143" mass="16720">MKKIISSLFLFALISCNPFDENRVLNYKDELNELASKIRKYPDGTFDKDDIDEFLIGDIESLGIDLVVKNGIKKNPTYLGFTEENDSLIIFIKKANNIFNTEKRIIYDFHKIPKNYGNQNIPNASYTIKQLDDRWYYSEEGFD</sequence>
<dbReference type="Proteomes" id="UP000178198">
    <property type="component" value="Chromosome"/>
</dbReference>
<dbReference type="PROSITE" id="PS51257">
    <property type="entry name" value="PROKAR_LIPOPROTEIN"/>
    <property type="match status" value="1"/>
</dbReference>
<evidence type="ECO:0008006" key="3">
    <source>
        <dbReference type="Google" id="ProtNLM"/>
    </source>
</evidence>
<evidence type="ECO:0000313" key="1">
    <source>
        <dbReference type="EMBL" id="AOZ99955.1"/>
    </source>
</evidence>
<keyword evidence="2" id="KW-1185">Reference proteome</keyword>
<dbReference type="AlphaFoldDB" id="A0A1D9PCW8"/>
<dbReference type="EMBL" id="CP017774">
    <property type="protein sequence ID" value="AOZ99955.1"/>
    <property type="molecule type" value="Genomic_DNA"/>
</dbReference>
<gene>
    <name evidence="1" type="ORF">BIW12_11240</name>
</gene>
<proteinExistence type="predicted"/>
<dbReference type="OrthoDB" id="1366026at2"/>
<dbReference type="KEGG" id="fcm:BIW12_11240"/>
<name>A0A1D9PCW8_9FLAO</name>
<dbReference type="RefSeq" id="WP_071185196.1">
    <property type="nucleotide sequence ID" value="NZ_CP017774.1"/>
</dbReference>
<protein>
    <recommendedName>
        <fullName evidence="3">Lipoprotein</fullName>
    </recommendedName>
</protein>